<protein>
    <submittedName>
        <fullName evidence="1">Uncharacterized protein</fullName>
    </submittedName>
</protein>
<accession>A0A498QKT0</accession>
<name>A0A498QKT0_9MYCO</name>
<dbReference type="AlphaFoldDB" id="A0A498QKT0"/>
<reference evidence="1 2" key="1">
    <citation type="submission" date="2018-09" db="EMBL/GenBank/DDBJ databases">
        <authorList>
            <person name="Tagini F."/>
        </authorList>
    </citation>
    <scope>NUCLEOTIDE SEQUENCE [LARGE SCALE GENOMIC DNA]</scope>
    <source>
        <strain evidence="1 2">MK142</strain>
    </source>
</reference>
<evidence type="ECO:0000313" key="1">
    <source>
        <dbReference type="EMBL" id="VBA48886.1"/>
    </source>
</evidence>
<proteinExistence type="predicted"/>
<dbReference type="EMBL" id="UPHU01000001">
    <property type="protein sequence ID" value="VBA48886.1"/>
    <property type="molecule type" value="Genomic_DNA"/>
</dbReference>
<organism evidence="1 2">
    <name type="scientific">Mycobacterium pseudokansasii</name>
    <dbReference type="NCBI Taxonomy" id="2341080"/>
    <lineage>
        <taxon>Bacteria</taxon>
        <taxon>Bacillati</taxon>
        <taxon>Actinomycetota</taxon>
        <taxon>Actinomycetes</taxon>
        <taxon>Mycobacteriales</taxon>
        <taxon>Mycobacteriaceae</taxon>
        <taxon>Mycobacterium</taxon>
    </lineage>
</organism>
<keyword evidence="2" id="KW-1185">Reference proteome</keyword>
<sequence>MLLEIPLADATAALPVFDTTDIAEILNQGIRQVGSVLTTSTAQATDCNSFARCCRARSR</sequence>
<evidence type="ECO:0000313" key="2">
    <source>
        <dbReference type="Proteomes" id="UP000268285"/>
    </source>
</evidence>
<dbReference type="Proteomes" id="UP000268285">
    <property type="component" value="Unassembled WGS sequence"/>
</dbReference>
<gene>
    <name evidence="1" type="ORF">LAUMK142_01599</name>
</gene>